<dbReference type="PANTHER" id="PTHR24171">
    <property type="entry name" value="ANKYRIN REPEAT DOMAIN-CONTAINING PROTEIN 39-RELATED"/>
    <property type="match status" value="1"/>
</dbReference>
<dbReference type="PROSITE" id="PS50297">
    <property type="entry name" value="ANK_REP_REGION"/>
    <property type="match status" value="1"/>
</dbReference>
<keyword evidence="1" id="KW-0677">Repeat</keyword>
<evidence type="ECO:0008006" key="6">
    <source>
        <dbReference type="Google" id="ProtNLM"/>
    </source>
</evidence>
<dbReference type="EMBL" id="CP065383">
    <property type="protein sequence ID" value="QPM67898.1"/>
    <property type="molecule type" value="Genomic_DNA"/>
</dbReference>
<keyword evidence="2 3" id="KW-0040">ANK repeat</keyword>
<evidence type="ECO:0000313" key="5">
    <source>
        <dbReference type="Proteomes" id="UP000594463"/>
    </source>
</evidence>
<dbReference type="SUPFAM" id="SSF48403">
    <property type="entry name" value="Ankyrin repeat"/>
    <property type="match status" value="1"/>
</dbReference>
<reference evidence="4 5" key="1">
    <citation type="journal article" date="2021" name="Nat. Commun.">
        <title>Isolation of a member of the candidate phylum Atribacteria reveals a unique cell membrane structure.</title>
        <authorList>
            <person name="Taiki K."/>
            <person name="Nobu M.K."/>
            <person name="Kusada H."/>
            <person name="Meng X.-Y."/>
            <person name="Hosoki N."/>
            <person name="Uematsu K."/>
            <person name="Yoshioka H."/>
            <person name="Kamagata Y."/>
            <person name="Tamaki H."/>
        </authorList>
    </citation>
    <scope>NUCLEOTIDE SEQUENCE [LARGE SCALE GENOMIC DNA]</scope>
    <source>
        <strain evidence="4 5">RT761</strain>
    </source>
</reference>
<evidence type="ECO:0000256" key="2">
    <source>
        <dbReference type="ARBA" id="ARBA00023043"/>
    </source>
</evidence>
<organism evidence="4 5">
    <name type="scientific">Atribacter laminatus</name>
    <dbReference type="NCBI Taxonomy" id="2847778"/>
    <lineage>
        <taxon>Bacteria</taxon>
        <taxon>Pseudomonadati</taxon>
        <taxon>Atribacterota</taxon>
        <taxon>Atribacteria</taxon>
        <taxon>Atribacterales</taxon>
        <taxon>Atribacteraceae</taxon>
        <taxon>Atribacter</taxon>
    </lineage>
</organism>
<dbReference type="SMART" id="SM00248">
    <property type="entry name" value="ANK"/>
    <property type="match status" value="1"/>
</dbReference>
<dbReference type="PANTHER" id="PTHR24171:SF8">
    <property type="entry name" value="BRCA1-ASSOCIATED RING DOMAIN PROTEIN 1"/>
    <property type="match status" value="1"/>
</dbReference>
<protein>
    <recommendedName>
        <fullName evidence="6">Ankyrin repeat domain-containing protein</fullName>
    </recommendedName>
</protein>
<dbReference type="InterPro" id="IPR002110">
    <property type="entry name" value="Ankyrin_rpt"/>
</dbReference>
<sequence>MDFFEMCKTGHLEEILSKIREGIDVNTKDENGWTPLMYAAWYNQNPEVVKILLEAGADAKLVDDFGKKAIDYAKKNDFLLGTSVYKQLEEASG</sequence>
<dbReference type="GO" id="GO:0004842">
    <property type="term" value="F:ubiquitin-protein transferase activity"/>
    <property type="evidence" value="ECO:0007669"/>
    <property type="project" value="TreeGrafter"/>
</dbReference>
<keyword evidence="5" id="KW-1185">Reference proteome</keyword>
<dbReference type="Proteomes" id="UP000594463">
    <property type="component" value="Chromosome"/>
</dbReference>
<dbReference type="InterPro" id="IPR036770">
    <property type="entry name" value="Ankyrin_rpt-contain_sf"/>
</dbReference>
<dbReference type="AlphaFoldDB" id="A0A7T1F2D2"/>
<accession>A0A7T1F2D2</accession>
<dbReference type="GO" id="GO:0085020">
    <property type="term" value="P:protein K6-linked ubiquitination"/>
    <property type="evidence" value="ECO:0007669"/>
    <property type="project" value="TreeGrafter"/>
</dbReference>
<evidence type="ECO:0000256" key="3">
    <source>
        <dbReference type="PROSITE-ProRule" id="PRU00023"/>
    </source>
</evidence>
<dbReference type="PROSITE" id="PS50088">
    <property type="entry name" value="ANK_REPEAT"/>
    <property type="match status" value="1"/>
</dbReference>
<dbReference type="Gene3D" id="1.25.40.20">
    <property type="entry name" value="Ankyrin repeat-containing domain"/>
    <property type="match status" value="1"/>
</dbReference>
<dbReference type="RefSeq" id="WP_218113069.1">
    <property type="nucleotide sequence ID" value="NZ_CP065383.1"/>
</dbReference>
<proteinExistence type="predicted"/>
<evidence type="ECO:0000313" key="4">
    <source>
        <dbReference type="EMBL" id="QPM67898.1"/>
    </source>
</evidence>
<name>A0A7T1F2D2_ATRLM</name>
<evidence type="ECO:0000256" key="1">
    <source>
        <dbReference type="ARBA" id="ARBA00022737"/>
    </source>
</evidence>
<feature type="repeat" description="ANK" evidence="3">
    <location>
        <begin position="31"/>
        <end position="64"/>
    </location>
</feature>
<dbReference type="KEGG" id="alam:RT761_01111"/>
<gene>
    <name evidence="4" type="ORF">RT761_01111</name>
</gene>
<dbReference type="Pfam" id="PF13857">
    <property type="entry name" value="Ank_5"/>
    <property type="match status" value="1"/>
</dbReference>